<name>A0AA88GYA2_NAELO</name>
<keyword evidence="4" id="KW-1185">Reference proteome</keyword>
<accession>A0AA88GYA2</accession>
<dbReference type="EMBL" id="PYSW02000002">
    <property type="protein sequence ID" value="KAG2393273.1"/>
    <property type="molecule type" value="Genomic_DNA"/>
</dbReference>
<feature type="region of interest" description="Disordered" evidence="1">
    <location>
        <begin position="167"/>
        <end position="212"/>
    </location>
</feature>
<proteinExistence type="predicted"/>
<feature type="compositionally biased region" description="Acidic residues" evidence="1">
    <location>
        <begin position="433"/>
        <end position="445"/>
    </location>
</feature>
<comment type="caution">
    <text evidence="3">The sequence shown here is derived from an EMBL/GenBank/DDBJ whole genome shotgun (WGS) entry which is preliminary data.</text>
</comment>
<feature type="region of interest" description="Disordered" evidence="1">
    <location>
        <begin position="413"/>
        <end position="445"/>
    </location>
</feature>
<dbReference type="RefSeq" id="XP_044555167.1">
    <property type="nucleotide sequence ID" value="XM_044696705.1"/>
</dbReference>
<evidence type="ECO:0000259" key="2">
    <source>
        <dbReference type="SMART" id="SM00717"/>
    </source>
</evidence>
<reference evidence="3 4" key="1">
    <citation type="journal article" date="2018" name="BMC Genomics">
        <title>The genome of Naegleria lovaniensis, the basis for a comparative approach to unravel pathogenicity factors of the human pathogenic amoeba N. fowleri.</title>
        <authorList>
            <person name="Liechti N."/>
            <person name="Schurch N."/>
            <person name="Bruggmann R."/>
            <person name="Wittwer M."/>
        </authorList>
    </citation>
    <scope>NUCLEOTIDE SEQUENCE [LARGE SCALE GENOMIC DNA]</scope>
    <source>
        <strain evidence="3 4">ATCC 30569</strain>
    </source>
</reference>
<sequence length="445" mass="51338">MSQNQTINTFVLEYLLDLIHNQQTIPSKDISQKFIQLISKNYDQGDFVLRLRLLNEKFRELQSLSLEDEDDDEMIEKCLNSLKKLLNEINPTQFRNIFPNANFGKEDYLSKLKKWELRLTKTSADIDSKKESLEKIIRYAAVLCNSLGSPRIVDVFSSFQSNANSESSLQKSFSDDRTNGHNGDAHSETFEDDSQITTPSKKQKQQLTPFSSHVKNTIVDEMDETGDGHSSTFEPSTLNFDYGTGEYDGFVEIENSENTDIVVVMDDEELRMENLRKRKTFEGACSFAGLKQALKNNANKYNRLDTSFTFSDSNCIHFVTNRVVEDTPEIIPTPSSPLPRRTRKQKPIPYEKWQPNEYGQPGRYWTQRELDALERGLNLYGKDFKRILQEFKSEFHPVRTPVSLLRKCERAFPDKYSNTRKNNDSGNEHEGNDSEEPFDSVSDTE</sequence>
<evidence type="ECO:0000313" key="4">
    <source>
        <dbReference type="Proteomes" id="UP000816034"/>
    </source>
</evidence>
<dbReference type="Proteomes" id="UP000816034">
    <property type="component" value="Unassembled WGS sequence"/>
</dbReference>
<gene>
    <name evidence="3" type="ORF">C9374_006804</name>
</gene>
<organism evidence="3 4">
    <name type="scientific">Naegleria lovaniensis</name>
    <name type="common">Amoeba</name>
    <dbReference type="NCBI Taxonomy" id="51637"/>
    <lineage>
        <taxon>Eukaryota</taxon>
        <taxon>Discoba</taxon>
        <taxon>Heterolobosea</taxon>
        <taxon>Tetramitia</taxon>
        <taxon>Eutetramitia</taxon>
        <taxon>Vahlkampfiidae</taxon>
        <taxon>Naegleria</taxon>
    </lineage>
</organism>
<protein>
    <recommendedName>
        <fullName evidence="2">Myb-like domain-containing protein</fullName>
    </recommendedName>
</protein>
<feature type="compositionally biased region" description="Basic and acidic residues" evidence="1">
    <location>
        <begin position="173"/>
        <end position="189"/>
    </location>
</feature>
<evidence type="ECO:0000256" key="1">
    <source>
        <dbReference type="SAM" id="MobiDB-lite"/>
    </source>
</evidence>
<feature type="compositionally biased region" description="Polar residues" evidence="1">
    <location>
        <begin position="195"/>
        <end position="212"/>
    </location>
</feature>
<dbReference type="InterPro" id="IPR001005">
    <property type="entry name" value="SANT/Myb"/>
</dbReference>
<dbReference type="SMART" id="SM00717">
    <property type="entry name" value="SANT"/>
    <property type="match status" value="1"/>
</dbReference>
<dbReference type="AlphaFoldDB" id="A0AA88GYA2"/>
<dbReference type="GeneID" id="68099258"/>
<feature type="compositionally biased region" description="Basic and acidic residues" evidence="1">
    <location>
        <begin position="421"/>
        <end position="432"/>
    </location>
</feature>
<evidence type="ECO:0000313" key="3">
    <source>
        <dbReference type="EMBL" id="KAG2393273.1"/>
    </source>
</evidence>
<feature type="domain" description="Myb-like" evidence="2">
    <location>
        <begin position="361"/>
        <end position="414"/>
    </location>
</feature>